<feature type="compositionally biased region" description="Basic and acidic residues" evidence="5">
    <location>
        <begin position="39"/>
        <end position="49"/>
    </location>
</feature>
<dbReference type="Proteomes" id="UP000694398">
    <property type="component" value="Unassembled WGS sequence"/>
</dbReference>
<evidence type="ECO:0000256" key="4">
    <source>
        <dbReference type="RuleBase" id="RU369059"/>
    </source>
</evidence>
<dbReference type="GO" id="GO:0005737">
    <property type="term" value="C:cytoplasm"/>
    <property type="evidence" value="ECO:0007669"/>
    <property type="project" value="InterPro"/>
</dbReference>
<gene>
    <name evidence="6" type="primary">Ppp1r14d</name>
</gene>
<comment type="subcellular location">
    <subcellularLocation>
        <location evidence="4">Membrane</location>
        <topology evidence="4">Peripheral membrane protein</topology>
    </subcellularLocation>
</comment>
<dbReference type="PANTHER" id="PTHR16188">
    <property type="entry name" value="PROTEIN PHOSPHATASE 1 INHIBITOR POTENTIATED BY PROTEIN KINASE C"/>
    <property type="match status" value="1"/>
</dbReference>
<keyword evidence="2 4" id="KW-0597">Phosphoprotein</keyword>
<protein>
    <recommendedName>
        <fullName evidence="4">Protein phosphatase 1 regulatory subunit 14</fullName>
    </recommendedName>
</protein>
<evidence type="ECO:0000256" key="3">
    <source>
        <dbReference type="ARBA" id="ARBA00023272"/>
    </source>
</evidence>
<reference evidence="6" key="2">
    <citation type="submission" date="2025-09" db="UniProtKB">
        <authorList>
            <consortium name="Ensembl"/>
        </authorList>
    </citation>
    <scope>IDENTIFICATION</scope>
</reference>
<name>A0A8C2YQW4_CHILA</name>
<proteinExistence type="inferred from homology"/>
<dbReference type="GeneTree" id="ENSGT00950000182985"/>
<dbReference type="SUPFAM" id="SSF81790">
    <property type="entry name" value="Myosin phosphatase inhibitor 17kDa protein, CPI-17"/>
    <property type="match status" value="1"/>
</dbReference>
<dbReference type="InterPro" id="IPR036658">
    <property type="entry name" value="CPI-17_sf"/>
</dbReference>
<dbReference type="Ensembl" id="ENSCLAT00000016823.1">
    <property type="protein sequence ID" value="ENSCLAP00000016659.1"/>
    <property type="gene ID" value="ENSCLAG00000011444.1"/>
</dbReference>
<keyword evidence="3 4" id="KW-0650">Protein phosphatase inhibitor</keyword>
<evidence type="ECO:0000313" key="6">
    <source>
        <dbReference type="Ensembl" id="ENSCLAP00000016659.1"/>
    </source>
</evidence>
<dbReference type="PANTHER" id="PTHR16188:SF13">
    <property type="entry name" value="PROTEIN PHOSPHATASE 1 REGULATORY SUBUNIT 14D"/>
    <property type="match status" value="1"/>
</dbReference>
<dbReference type="Gene3D" id="1.10.150.220">
    <property type="entry name" value="CPI-17"/>
    <property type="match status" value="1"/>
</dbReference>
<comment type="similarity">
    <text evidence="1 4">Belongs to the PP1 inhibitor family.</text>
</comment>
<accession>A0A8C2YQW4</accession>
<dbReference type="InterPro" id="IPR008025">
    <property type="entry name" value="CPI-17"/>
</dbReference>
<feature type="region of interest" description="Disordered" evidence="5">
    <location>
        <begin position="1"/>
        <end position="51"/>
    </location>
</feature>
<evidence type="ECO:0000256" key="1">
    <source>
        <dbReference type="ARBA" id="ARBA00005483"/>
    </source>
</evidence>
<organism evidence="6 7">
    <name type="scientific">Chinchilla lanigera</name>
    <name type="common">Long-tailed chinchilla</name>
    <name type="synonym">Chinchilla villidera</name>
    <dbReference type="NCBI Taxonomy" id="34839"/>
    <lineage>
        <taxon>Eukaryota</taxon>
        <taxon>Metazoa</taxon>
        <taxon>Chordata</taxon>
        <taxon>Craniata</taxon>
        <taxon>Vertebrata</taxon>
        <taxon>Euteleostomi</taxon>
        <taxon>Mammalia</taxon>
        <taxon>Eutheria</taxon>
        <taxon>Euarchontoglires</taxon>
        <taxon>Glires</taxon>
        <taxon>Rodentia</taxon>
        <taxon>Hystricomorpha</taxon>
        <taxon>Chinchillidae</taxon>
        <taxon>Chinchilla</taxon>
    </lineage>
</organism>
<dbReference type="GO" id="GO:0016020">
    <property type="term" value="C:membrane"/>
    <property type="evidence" value="ECO:0007669"/>
    <property type="project" value="UniProtKB-SubCell"/>
</dbReference>
<reference evidence="6" key="1">
    <citation type="submission" date="2025-08" db="UniProtKB">
        <authorList>
            <consortium name="Ensembl"/>
        </authorList>
    </citation>
    <scope>IDENTIFICATION</scope>
</reference>
<sequence>MLSPRPHSCTSPNLDRENPSKKVQWTSEGRRRRTSSTDSESRSHTEPCRLARSRRPSRLTVKYDWGQLQRWLEMEQWVDAQVQELFQTLQGTSCQAAEKDCSQQTLICKMKQNLLSWKLTWRLSWNSPQRSRRLSWRAFSKTAPARPSLLSLSCSVNSKNFGDSAGLKNKPGETI</sequence>
<comment type="function">
    <text evidence="4">Inhibitor of PPP1CA.</text>
</comment>
<dbReference type="AlphaFoldDB" id="A0A8C2YQW4"/>
<dbReference type="Pfam" id="PF05361">
    <property type="entry name" value="PP1_inhibitor"/>
    <property type="match status" value="1"/>
</dbReference>
<evidence type="ECO:0000313" key="7">
    <source>
        <dbReference type="Proteomes" id="UP000694398"/>
    </source>
</evidence>
<evidence type="ECO:0000256" key="2">
    <source>
        <dbReference type="ARBA" id="ARBA00022553"/>
    </source>
</evidence>
<keyword evidence="7" id="KW-1185">Reference proteome</keyword>
<keyword evidence="4" id="KW-0472">Membrane</keyword>
<evidence type="ECO:0000256" key="5">
    <source>
        <dbReference type="SAM" id="MobiDB-lite"/>
    </source>
</evidence>
<dbReference type="GO" id="GO:0004865">
    <property type="term" value="F:protein serine/threonine phosphatase inhibitor activity"/>
    <property type="evidence" value="ECO:0007669"/>
    <property type="project" value="TreeGrafter"/>
</dbReference>